<dbReference type="Proteomes" id="UP000184038">
    <property type="component" value="Unassembled WGS sequence"/>
</dbReference>
<evidence type="ECO:0000256" key="2">
    <source>
        <dbReference type="ARBA" id="ARBA00022679"/>
    </source>
</evidence>
<dbReference type="InterPro" id="IPR004398">
    <property type="entry name" value="RNA_MeTrfase_RsmD"/>
</dbReference>
<dbReference type="OrthoDB" id="9803017at2"/>
<dbReference type="NCBIfam" id="TIGR00095">
    <property type="entry name" value="16S rRNA (guanine(966)-N(2))-methyltransferase RsmD"/>
    <property type="match status" value="1"/>
</dbReference>
<proteinExistence type="predicted"/>
<dbReference type="InterPro" id="IPR002052">
    <property type="entry name" value="DNA_methylase_N6_adenine_CS"/>
</dbReference>
<dbReference type="RefSeq" id="WP_073281809.1">
    <property type="nucleotide sequence ID" value="NZ_FRCP01000005.1"/>
</dbReference>
<dbReference type="GO" id="GO:0031167">
    <property type="term" value="P:rRNA methylation"/>
    <property type="evidence" value="ECO:0007669"/>
    <property type="project" value="InterPro"/>
</dbReference>
<dbReference type="SUPFAM" id="SSF53335">
    <property type="entry name" value="S-adenosyl-L-methionine-dependent methyltransferases"/>
    <property type="match status" value="1"/>
</dbReference>
<dbReference type="PIRSF" id="PIRSF004553">
    <property type="entry name" value="CHP00095"/>
    <property type="match status" value="1"/>
</dbReference>
<dbReference type="STRING" id="1120996.SAMN02746066_00186"/>
<dbReference type="PANTHER" id="PTHR43542">
    <property type="entry name" value="METHYLTRANSFERASE"/>
    <property type="match status" value="1"/>
</dbReference>
<dbReference type="EMBL" id="FRCP01000005">
    <property type="protein sequence ID" value="SHL95150.1"/>
    <property type="molecule type" value="Genomic_DNA"/>
</dbReference>
<reference evidence="3 4" key="1">
    <citation type="submission" date="2016-11" db="EMBL/GenBank/DDBJ databases">
        <authorList>
            <person name="Jaros S."/>
            <person name="Januszkiewicz K."/>
            <person name="Wedrychowicz H."/>
        </authorList>
    </citation>
    <scope>NUCLEOTIDE SEQUENCE [LARGE SCALE GENOMIC DNA]</scope>
    <source>
        <strain evidence="3 4">DSM 15930</strain>
    </source>
</reference>
<name>A0A1M7ETV8_9FIRM</name>
<evidence type="ECO:0000313" key="3">
    <source>
        <dbReference type="EMBL" id="SHL95150.1"/>
    </source>
</evidence>
<protein>
    <submittedName>
        <fullName evidence="3">16S rRNA (Guanine(966)-N(2))-methyltransferase RsmD</fullName>
    </submittedName>
</protein>
<evidence type="ECO:0000256" key="1">
    <source>
        <dbReference type="ARBA" id="ARBA00022603"/>
    </source>
</evidence>
<dbReference type="CDD" id="cd02440">
    <property type="entry name" value="AdoMet_MTases"/>
    <property type="match status" value="1"/>
</dbReference>
<sequence>MRVIAGKAKRLQLKTIAGSDTRPTTDRIKETLFNILAQDLVDCDFLDLFSGSGAIGIEALSRGAKAAVFVENNKAAVDCIKSNLKITKLEDSAMVLMMDALSAVQFAEKNGKVFDIIFMDPPYDNGFEKTILEYLEHSSVMYFNTIIVVEASLDTDFSYLDDSILEVYRTKEYKTNKHVFIQKREGTK</sequence>
<dbReference type="PANTHER" id="PTHR43542:SF1">
    <property type="entry name" value="METHYLTRANSFERASE"/>
    <property type="match status" value="1"/>
</dbReference>
<dbReference type="Pfam" id="PF03602">
    <property type="entry name" value="Cons_hypoth95"/>
    <property type="match status" value="1"/>
</dbReference>
<evidence type="ECO:0000313" key="4">
    <source>
        <dbReference type="Proteomes" id="UP000184038"/>
    </source>
</evidence>
<dbReference type="InterPro" id="IPR029063">
    <property type="entry name" value="SAM-dependent_MTases_sf"/>
</dbReference>
<keyword evidence="4" id="KW-1185">Reference proteome</keyword>
<dbReference type="AlphaFoldDB" id="A0A1M7ETV8"/>
<keyword evidence="1 3" id="KW-0489">Methyltransferase</keyword>
<dbReference type="Gene3D" id="3.40.50.150">
    <property type="entry name" value="Vaccinia Virus protein VP39"/>
    <property type="match status" value="1"/>
</dbReference>
<dbReference type="PROSITE" id="PS00092">
    <property type="entry name" value="N6_MTASE"/>
    <property type="match status" value="1"/>
</dbReference>
<gene>
    <name evidence="3" type="ORF">SAMN02746066_00186</name>
</gene>
<organism evidence="3 4">
    <name type="scientific">Anaerosporobacter mobilis DSM 15930</name>
    <dbReference type="NCBI Taxonomy" id="1120996"/>
    <lineage>
        <taxon>Bacteria</taxon>
        <taxon>Bacillati</taxon>
        <taxon>Bacillota</taxon>
        <taxon>Clostridia</taxon>
        <taxon>Lachnospirales</taxon>
        <taxon>Lachnospiraceae</taxon>
        <taxon>Anaerosporobacter</taxon>
    </lineage>
</organism>
<dbReference type="GO" id="GO:0003676">
    <property type="term" value="F:nucleic acid binding"/>
    <property type="evidence" value="ECO:0007669"/>
    <property type="project" value="InterPro"/>
</dbReference>
<accession>A0A1M7ETV8</accession>
<dbReference type="GO" id="GO:0008168">
    <property type="term" value="F:methyltransferase activity"/>
    <property type="evidence" value="ECO:0007669"/>
    <property type="project" value="UniProtKB-KW"/>
</dbReference>
<keyword evidence="2 3" id="KW-0808">Transferase</keyword>